<dbReference type="AlphaFoldDB" id="A0A0A2EVI1"/>
<comment type="subunit">
    <text evidence="7">Interacts with UvrB in an incision complex.</text>
</comment>
<evidence type="ECO:0000256" key="3">
    <source>
        <dbReference type="ARBA" id="ARBA00022769"/>
    </source>
</evidence>
<dbReference type="InterPro" id="IPR036876">
    <property type="entry name" value="UVR_dom_sf"/>
</dbReference>
<dbReference type="STRING" id="36874.HQ34_07070"/>
<proteinExistence type="inferred from homology"/>
<evidence type="ECO:0000256" key="7">
    <source>
        <dbReference type="HAMAP-Rule" id="MF_00203"/>
    </source>
</evidence>
<reference evidence="10 11" key="1">
    <citation type="submission" date="2014-08" db="EMBL/GenBank/DDBJ databases">
        <title>Porphyromonas cangingivalis strain:COT-109_OH1386 Genome sequencing.</title>
        <authorList>
            <person name="Wallis C."/>
            <person name="Deusch O."/>
            <person name="O'Flynn C."/>
            <person name="Davis I."/>
            <person name="Jospin G."/>
            <person name="Darling A.E."/>
            <person name="Coil D.A."/>
            <person name="Alexiev A."/>
            <person name="Horsfall A."/>
            <person name="Kirkwood N."/>
            <person name="Harris S."/>
            <person name="Eisen J.A."/>
        </authorList>
    </citation>
    <scope>NUCLEOTIDE SEQUENCE [LARGE SCALE GENOMIC DNA]</scope>
    <source>
        <strain evidence="11">COT-109 OH1386</strain>
    </source>
</reference>
<gene>
    <name evidence="7" type="primary">uvrC</name>
    <name evidence="10" type="ORF">HQ35_01550</name>
</gene>
<dbReference type="eggNOG" id="COG0322">
    <property type="taxonomic scope" value="Bacteria"/>
</dbReference>
<evidence type="ECO:0000259" key="9">
    <source>
        <dbReference type="PROSITE" id="PS50165"/>
    </source>
</evidence>
<protein>
    <recommendedName>
        <fullName evidence="7">UvrABC system protein C</fullName>
        <shortName evidence="7">Protein UvrC</shortName>
    </recommendedName>
    <alternativeName>
        <fullName evidence="7">Excinuclease ABC subunit C</fullName>
    </alternativeName>
</protein>
<evidence type="ECO:0000256" key="1">
    <source>
        <dbReference type="ARBA" id="ARBA00022490"/>
    </source>
</evidence>
<evidence type="ECO:0000259" key="8">
    <source>
        <dbReference type="PROSITE" id="PS50164"/>
    </source>
</evidence>
<dbReference type="Pfam" id="PF14520">
    <property type="entry name" value="HHH_5"/>
    <property type="match status" value="1"/>
</dbReference>
<dbReference type="SUPFAM" id="SSF47781">
    <property type="entry name" value="RuvA domain 2-like"/>
    <property type="match status" value="1"/>
</dbReference>
<dbReference type="InterPro" id="IPR035901">
    <property type="entry name" value="GIY-YIG_endonuc_sf"/>
</dbReference>
<evidence type="ECO:0000256" key="4">
    <source>
        <dbReference type="ARBA" id="ARBA00022881"/>
    </source>
</evidence>
<dbReference type="InterPro" id="IPR004791">
    <property type="entry name" value="UvrC"/>
</dbReference>
<evidence type="ECO:0000256" key="2">
    <source>
        <dbReference type="ARBA" id="ARBA00022763"/>
    </source>
</evidence>
<dbReference type="PANTHER" id="PTHR30562:SF1">
    <property type="entry name" value="UVRABC SYSTEM PROTEIN C"/>
    <property type="match status" value="1"/>
</dbReference>
<keyword evidence="5 7" id="KW-0234">DNA repair</keyword>
<dbReference type="GO" id="GO:0003677">
    <property type="term" value="F:DNA binding"/>
    <property type="evidence" value="ECO:0007669"/>
    <property type="project" value="UniProtKB-UniRule"/>
</dbReference>
<keyword evidence="11" id="KW-1185">Reference proteome</keyword>
<dbReference type="InterPro" id="IPR050066">
    <property type="entry name" value="UvrABC_protein_C"/>
</dbReference>
<dbReference type="Proteomes" id="UP000030125">
    <property type="component" value="Unassembled WGS sequence"/>
</dbReference>
<comment type="similarity">
    <text evidence="7">Belongs to the UvrC family.</text>
</comment>
<keyword evidence="4 7" id="KW-0267">Excision nuclease</keyword>
<dbReference type="PROSITE" id="PS50165">
    <property type="entry name" value="UVRC"/>
    <property type="match status" value="1"/>
</dbReference>
<keyword evidence="2 7" id="KW-0227">DNA damage</keyword>
<dbReference type="EMBL" id="JQJD01000005">
    <property type="protein sequence ID" value="KGN82918.1"/>
    <property type="molecule type" value="Genomic_DNA"/>
</dbReference>
<dbReference type="InterPro" id="IPR000305">
    <property type="entry name" value="GIY-YIG_endonuc"/>
</dbReference>
<keyword evidence="6 7" id="KW-0742">SOS response</keyword>
<dbReference type="Gene3D" id="3.40.1440.10">
    <property type="entry name" value="GIY-YIG endonuclease"/>
    <property type="match status" value="1"/>
</dbReference>
<dbReference type="RefSeq" id="WP_036850363.1">
    <property type="nucleotide sequence ID" value="NZ_JQJD01000005.1"/>
</dbReference>
<dbReference type="GO" id="GO:0006289">
    <property type="term" value="P:nucleotide-excision repair"/>
    <property type="evidence" value="ECO:0007669"/>
    <property type="project" value="UniProtKB-UniRule"/>
</dbReference>
<dbReference type="InterPro" id="IPR001162">
    <property type="entry name" value="UvrC_RNase_H_dom"/>
</dbReference>
<feature type="domain" description="UvrC family homology region profile" evidence="9">
    <location>
        <begin position="335"/>
        <end position="477"/>
    </location>
</feature>
<feature type="domain" description="GIY-YIG" evidence="8">
    <location>
        <begin position="17"/>
        <end position="95"/>
    </location>
</feature>
<dbReference type="InterPro" id="IPR001943">
    <property type="entry name" value="UVR_dom"/>
</dbReference>
<dbReference type="InterPro" id="IPR047296">
    <property type="entry name" value="GIY-YIG_UvrC_Cho"/>
</dbReference>
<dbReference type="Pfam" id="PF02151">
    <property type="entry name" value="UVR"/>
    <property type="match status" value="1"/>
</dbReference>
<dbReference type="HAMAP" id="MF_00203">
    <property type="entry name" value="UvrC"/>
    <property type="match status" value="1"/>
</dbReference>
<sequence>MLIPRENIKASLNAIPEKPGCYRYRNDSGTVIYVGKAKNLRKRVSSYFQKENNDPKTRALLRDLVSVEYIVVETEHDALLLENNLIKEHQPMYNILLKEGNTYPWICVTREPFPRIFVTHKMSKDGSLYFGPYPDRSLPYTLIKLFKWLFKFRTCKLALTPESVRAGKFRVCLQYHIKRCKAPCVGDVSIEEYRKDVESAKKILNGNIKEVVSELKDAMLTHAEKLEFEKAHEIQQTIIALENHQAKSTIISDVIGNALVVSCESDSEAFYVNYLELRHGNIIAGKTMEYKMRLEEDKDDVLASVVQELIQTSRSGSIKEVILPFDPGFKLDASVSITVPQRGDRKRVLDLSLENVRQYMTDKYKQAEKLNPDQRNTQLLRELMVTVGLPTLPYHIECFDNSNIAGDAPVAACVVFKGARPSKADYRHYHIRDVVGPDDYASMSEVVKRRYSKMIEEGADLPDLIITDGGKGHMSTVSAALAELGVEVPILGLAKDKHHNTANILFGDPPQLVGIMQRSQAFHLLTRIQDEVHRFAIKFHREVRAKKQNRSQLDDIKGIGPVTKKTLLSHFKSIKRIRSSSLQDLSDVIGESKAKIIYNHFNNEQ</sequence>
<dbReference type="InterPro" id="IPR038476">
    <property type="entry name" value="UvrC_RNase_H_dom_sf"/>
</dbReference>
<dbReference type="PROSITE" id="PS50164">
    <property type="entry name" value="GIY_YIG"/>
    <property type="match status" value="1"/>
</dbReference>
<evidence type="ECO:0000256" key="5">
    <source>
        <dbReference type="ARBA" id="ARBA00023204"/>
    </source>
</evidence>
<comment type="caution">
    <text evidence="10">The sequence shown here is derived from an EMBL/GenBank/DDBJ whole genome shotgun (WGS) entry which is preliminary data.</text>
</comment>
<dbReference type="Pfam" id="PF01541">
    <property type="entry name" value="GIY-YIG"/>
    <property type="match status" value="1"/>
</dbReference>
<evidence type="ECO:0000256" key="6">
    <source>
        <dbReference type="ARBA" id="ARBA00023236"/>
    </source>
</evidence>
<comment type="function">
    <text evidence="7">The UvrABC repair system catalyzes the recognition and processing of DNA lesions. UvrC both incises the 5' and 3' sides of the lesion. The N-terminal half is responsible for the 3' incision and the C-terminal half is responsible for the 5' incision.</text>
</comment>
<dbReference type="NCBIfam" id="TIGR00194">
    <property type="entry name" value="uvrC"/>
    <property type="match status" value="1"/>
</dbReference>
<accession>A0A0A2EVI1</accession>
<comment type="subcellular location">
    <subcellularLocation>
        <location evidence="7">Cytoplasm</location>
    </subcellularLocation>
</comment>
<evidence type="ECO:0000313" key="10">
    <source>
        <dbReference type="EMBL" id="KGN82918.1"/>
    </source>
</evidence>
<organism evidence="10 11">
    <name type="scientific">Porphyromonas cangingivalis</name>
    <dbReference type="NCBI Taxonomy" id="36874"/>
    <lineage>
        <taxon>Bacteria</taxon>
        <taxon>Pseudomonadati</taxon>
        <taxon>Bacteroidota</taxon>
        <taxon>Bacteroidia</taxon>
        <taxon>Bacteroidales</taxon>
        <taxon>Porphyromonadaceae</taxon>
        <taxon>Porphyromonas</taxon>
    </lineage>
</organism>
<dbReference type="OrthoDB" id="9804933at2"/>
<dbReference type="GO" id="GO:0009432">
    <property type="term" value="P:SOS response"/>
    <property type="evidence" value="ECO:0007669"/>
    <property type="project" value="UniProtKB-UniRule"/>
</dbReference>
<dbReference type="Pfam" id="PF22920">
    <property type="entry name" value="UvrC_RNaseH"/>
    <property type="match status" value="1"/>
</dbReference>
<dbReference type="SUPFAM" id="SSF82771">
    <property type="entry name" value="GIY-YIG endonuclease"/>
    <property type="match status" value="1"/>
</dbReference>
<dbReference type="GO" id="GO:0009380">
    <property type="term" value="C:excinuclease repair complex"/>
    <property type="evidence" value="ECO:0007669"/>
    <property type="project" value="InterPro"/>
</dbReference>
<dbReference type="PANTHER" id="PTHR30562">
    <property type="entry name" value="UVRC/OXIDOREDUCTASE"/>
    <property type="match status" value="1"/>
</dbReference>
<dbReference type="GO" id="GO:0009381">
    <property type="term" value="F:excinuclease ABC activity"/>
    <property type="evidence" value="ECO:0007669"/>
    <property type="project" value="UniProtKB-UniRule"/>
</dbReference>
<dbReference type="InterPro" id="IPR010994">
    <property type="entry name" value="RuvA_2-like"/>
</dbReference>
<dbReference type="Gene3D" id="1.10.150.20">
    <property type="entry name" value="5' to 3' exonuclease, C-terminal subdomain"/>
    <property type="match status" value="1"/>
</dbReference>
<evidence type="ECO:0000313" key="11">
    <source>
        <dbReference type="Proteomes" id="UP000030125"/>
    </source>
</evidence>
<name>A0A0A2EVI1_PORCN</name>
<dbReference type="SMART" id="SM00465">
    <property type="entry name" value="GIYc"/>
    <property type="match status" value="1"/>
</dbReference>
<dbReference type="SUPFAM" id="SSF46600">
    <property type="entry name" value="C-terminal UvrC-binding domain of UvrB"/>
    <property type="match status" value="1"/>
</dbReference>
<dbReference type="Pfam" id="PF08459">
    <property type="entry name" value="UvrC_RNaseH_dom"/>
    <property type="match status" value="1"/>
</dbReference>
<keyword evidence="1 7" id="KW-0963">Cytoplasm</keyword>
<keyword evidence="3 7" id="KW-0228">DNA excision</keyword>
<dbReference type="CDD" id="cd10434">
    <property type="entry name" value="GIY-YIG_UvrC_Cho"/>
    <property type="match status" value="1"/>
</dbReference>
<dbReference type="GO" id="GO:0005737">
    <property type="term" value="C:cytoplasm"/>
    <property type="evidence" value="ECO:0007669"/>
    <property type="project" value="UniProtKB-SubCell"/>
</dbReference>
<dbReference type="Gene3D" id="3.30.420.340">
    <property type="entry name" value="UvrC, RNAse H endonuclease domain"/>
    <property type="match status" value="1"/>
</dbReference>
<dbReference type="FunFam" id="3.40.1440.10:FF:000001">
    <property type="entry name" value="UvrABC system protein C"/>
    <property type="match status" value="1"/>
</dbReference>